<protein>
    <submittedName>
        <fullName evidence="2">Uncharacterized protein</fullName>
    </submittedName>
</protein>
<gene>
    <name evidence="2" type="ORF">TPAR_00485</name>
</gene>
<proteinExistence type="predicted"/>
<evidence type="ECO:0000313" key="2">
    <source>
        <dbReference type="EMBL" id="POR39301.1"/>
    </source>
</evidence>
<name>A0A2S4LA87_9HYPO</name>
<dbReference type="Proteomes" id="UP000237481">
    <property type="component" value="Unassembled WGS sequence"/>
</dbReference>
<organism evidence="2 3">
    <name type="scientific">Tolypocladium paradoxum</name>
    <dbReference type="NCBI Taxonomy" id="94208"/>
    <lineage>
        <taxon>Eukaryota</taxon>
        <taxon>Fungi</taxon>
        <taxon>Dikarya</taxon>
        <taxon>Ascomycota</taxon>
        <taxon>Pezizomycotina</taxon>
        <taxon>Sordariomycetes</taxon>
        <taxon>Hypocreomycetidae</taxon>
        <taxon>Hypocreales</taxon>
        <taxon>Ophiocordycipitaceae</taxon>
        <taxon>Tolypocladium</taxon>
    </lineage>
</organism>
<feature type="compositionally biased region" description="Basic residues" evidence="1">
    <location>
        <begin position="134"/>
        <end position="151"/>
    </location>
</feature>
<dbReference type="AlphaFoldDB" id="A0A2S4LA87"/>
<feature type="compositionally biased region" description="Low complexity" evidence="1">
    <location>
        <begin position="40"/>
        <end position="50"/>
    </location>
</feature>
<evidence type="ECO:0000313" key="3">
    <source>
        <dbReference type="Proteomes" id="UP000237481"/>
    </source>
</evidence>
<accession>A0A2S4LA87</accession>
<sequence length="188" mass="20956">AFRASSSRCRKKDLCQTTNLPHPPPESAARPRRNHERLLPRALYPAPALAGQDGHARGQLVRRRRRLPQARPEVRRPHRGGARVHADRPQAPFRQGGLRAHLPHPPLHPVQLPAQAAAQGPVDQARGGRALPAPHHRAGRGRARRKGRPGLHVRHQEALSGRMWRREAVGGWEKAGRMRRLLAEDGSC</sequence>
<feature type="region of interest" description="Disordered" evidence="1">
    <location>
        <begin position="124"/>
        <end position="151"/>
    </location>
</feature>
<keyword evidence="3" id="KW-1185">Reference proteome</keyword>
<feature type="region of interest" description="Disordered" evidence="1">
    <location>
        <begin position="1"/>
        <end position="97"/>
    </location>
</feature>
<feature type="non-terminal residue" evidence="2">
    <location>
        <position position="1"/>
    </location>
</feature>
<comment type="caution">
    <text evidence="2">The sequence shown here is derived from an EMBL/GenBank/DDBJ whole genome shotgun (WGS) entry which is preliminary data.</text>
</comment>
<evidence type="ECO:0000256" key="1">
    <source>
        <dbReference type="SAM" id="MobiDB-lite"/>
    </source>
</evidence>
<reference evidence="2 3" key="1">
    <citation type="submission" date="2018-01" db="EMBL/GenBank/DDBJ databases">
        <title>Harnessing the power of phylogenomics to disentangle the directionality and signatures of interkingdom host jumping in the parasitic fungal genus Tolypocladium.</title>
        <authorList>
            <person name="Quandt C.A."/>
            <person name="Patterson W."/>
            <person name="Spatafora J.W."/>
        </authorList>
    </citation>
    <scope>NUCLEOTIDE SEQUENCE [LARGE SCALE GENOMIC DNA]</scope>
    <source>
        <strain evidence="2 3">NRBC 100945</strain>
    </source>
</reference>
<dbReference type="EMBL" id="PKSG01000047">
    <property type="protein sequence ID" value="POR39301.1"/>
    <property type="molecule type" value="Genomic_DNA"/>
</dbReference>